<keyword evidence="2" id="KW-1185">Reference proteome</keyword>
<protein>
    <submittedName>
        <fullName evidence="1">Uncharacterized protein</fullName>
    </submittedName>
</protein>
<reference evidence="2" key="2">
    <citation type="submission" date="2015-01" db="EMBL/GenBank/DDBJ databases">
        <title>Evolutionary Origins and Diversification of the Mycorrhizal Mutualists.</title>
        <authorList>
            <consortium name="DOE Joint Genome Institute"/>
            <consortium name="Mycorrhizal Genomics Consortium"/>
            <person name="Kohler A."/>
            <person name="Kuo A."/>
            <person name="Nagy L.G."/>
            <person name="Floudas D."/>
            <person name="Copeland A."/>
            <person name="Barry K.W."/>
            <person name="Cichocki N."/>
            <person name="Veneault-Fourrey C."/>
            <person name="LaButti K."/>
            <person name="Lindquist E.A."/>
            <person name="Lipzen A."/>
            <person name="Lundell T."/>
            <person name="Morin E."/>
            <person name="Murat C."/>
            <person name="Riley R."/>
            <person name="Ohm R."/>
            <person name="Sun H."/>
            <person name="Tunlid A."/>
            <person name="Henrissat B."/>
            <person name="Grigoriev I.V."/>
            <person name="Hibbett D.S."/>
            <person name="Martin F."/>
        </authorList>
    </citation>
    <scope>NUCLEOTIDE SEQUENCE [LARGE SCALE GENOMIC DNA]</scope>
    <source>
        <strain evidence="2">LaAM-08-1</strain>
    </source>
</reference>
<name>A0A0C9WVT4_9AGAR</name>
<reference evidence="1 2" key="1">
    <citation type="submission" date="2014-04" db="EMBL/GenBank/DDBJ databases">
        <authorList>
            <consortium name="DOE Joint Genome Institute"/>
            <person name="Kuo A."/>
            <person name="Kohler A."/>
            <person name="Nagy L.G."/>
            <person name="Floudas D."/>
            <person name="Copeland A."/>
            <person name="Barry K.W."/>
            <person name="Cichocki N."/>
            <person name="Veneault-Fourrey C."/>
            <person name="LaButti K."/>
            <person name="Lindquist E.A."/>
            <person name="Lipzen A."/>
            <person name="Lundell T."/>
            <person name="Morin E."/>
            <person name="Murat C."/>
            <person name="Sun H."/>
            <person name="Tunlid A."/>
            <person name="Henrissat B."/>
            <person name="Grigoriev I.V."/>
            <person name="Hibbett D.S."/>
            <person name="Martin F."/>
            <person name="Nordberg H.P."/>
            <person name="Cantor M.N."/>
            <person name="Hua S.X."/>
        </authorList>
    </citation>
    <scope>NUCLEOTIDE SEQUENCE [LARGE SCALE GENOMIC DNA]</scope>
    <source>
        <strain evidence="1 2">LaAM-08-1</strain>
    </source>
</reference>
<dbReference type="HOGENOM" id="CLU_2873848_0_0_1"/>
<dbReference type="AlphaFoldDB" id="A0A0C9WVT4"/>
<feature type="non-terminal residue" evidence="1">
    <location>
        <position position="64"/>
    </location>
</feature>
<organism evidence="1 2">
    <name type="scientific">Laccaria amethystina LaAM-08-1</name>
    <dbReference type="NCBI Taxonomy" id="1095629"/>
    <lineage>
        <taxon>Eukaryota</taxon>
        <taxon>Fungi</taxon>
        <taxon>Dikarya</taxon>
        <taxon>Basidiomycota</taxon>
        <taxon>Agaricomycotina</taxon>
        <taxon>Agaricomycetes</taxon>
        <taxon>Agaricomycetidae</taxon>
        <taxon>Agaricales</taxon>
        <taxon>Agaricineae</taxon>
        <taxon>Hydnangiaceae</taxon>
        <taxon>Laccaria</taxon>
    </lineage>
</organism>
<proteinExistence type="predicted"/>
<accession>A0A0C9WVT4</accession>
<sequence>MPVFENVDSNTSKCEFAECVVDVLGCRNLKIFQWNSARRLSQELRRADLKKLSNQLRPPLLIEC</sequence>
<gene>
    <name evidence="1" type="ORF">K443DRAFT_682164</name>
</gene>
<dbReference type="Proteomes" id="UP000054477">
    <property type="component" value="Unassembled WGS sequence"/>
</dbReference>
<evidence type="ECO:0000313" key="1">
    <source>
        <dbReference type="EMBL" id="KIJ96645.1"/>
    </source>
</evidence>
<evidence type="ECO:0000313" key="2">
    <source>
        <dbReference type="Proteomes" id="UP000054477"/>
    </source>
</evidence>
<dbReference type="EMBL" id="KN838714">
    <property type="protein sequence ID" value="KIJ96645.1"/>
    <property type="molecule type" value="Genomic_DNA"/>
</dbReference>